<dbReference type="AlphaFoldDB" id="A0A5K1JZC7"/>
<dbReference type="EMBL" id="LR727025">
    <property type="protein sequence ID" value="VWO98563.1"/>
    <property type="molecule type" value="Genomic_DNA"/>
</dbReference>
<organism evidence="2">
    <name type="scientific">Ganoderma boninense</name>
    <dbReference type="NCBI Taxonomy" id="34458"/>
    <lineage>
        <taxon>Eukaryota</taxon>
        <taxon>Fungi</taxon>
        <taxon>Dikarya</taxon>
        <taxon>Basidiomycota</taxon>
        <taxon>Agaricomycotina</taxon>
        <taxon>Agaricomycetes</taxon>
        <taxon>Polyporales</taxon>
        <taxon>Polyporaceae</taxon>
        <taxon>Ganoderma</taxon>
    </lineage>
</organism>
<reference evidence="2" key="1">
    <citation type="submission" date="2019-10" db="EMBL/GenBank/DDBJ databases">
        <authorList>
            <person name="Nor Muhammad N."/>
        </authorList>
    </citation>
    <scope>NUCLEOTIDE SEQUENCE</scope>
</reference>
<dbReference type="SUPFAM" id="SSF56112">
    <property type="entry name" value="Protein kinase-like (PK-like)"/>
    <property type="match status" value="1"/>
</dbReference>
<evidence type="ECO:0000313" key="2">
    <source>
        <dbReference type="EMBL" id="VWO98563.1"/>
    </source>
</evidence>
<sequence>MQDVRQMLTFIKCLLEGLAFLHANRIAHRDIYDGNMVVSCYRPDRDYHKFDDDLRELRRGPDIRYALMDFDKSIQLPLDVSVKDCRRPSDEAWTGWDLYKPLDVCLGESLYNPFAFDVGILGNMFRAYLSEAVPTLPALAALFDRMATHVVSRRFSADEVLDFFKSNFESLPQEVQDTPITLKLDYETMYRPEVYWSKLAPSVQAHWSRFRAPPLPRWWHFVNWLNQFPVCAKIVEFVWRVFGI</sequence>
<dbReference type="Gene3D" id="1.10.510.10">
    <property type="entry name" value="Transferase(Phosphotransferase) domain 1"/>
    <property type="match status" value="1"/>
</dbReference>
<gene>
    <name evidence="2" type="primary">I1RKU6</name>
</gene>
<evidence type="ECO:0000259" key="1">
    <source>
        <dbReference type="PROSITE" id="PS50011"/>
    </source>
</evidence>
<dbReference type="PROSITE" id="PS50011">
    <property type="entry name" value="PROTEIN_KINASE_DOM"/>
    <property type="match status" value="1"/>
</dbReference>
<dbReference type="InterPro" id="IPR011009">
    <property type="entry name" value="Kinase-like_dom_sf"/>
</dbReference>
<proteinExistence type="predicted"/>
<accession>A0A5K1JZC7</accession>
<protein>
    <submittedName>
        <fullName evidence="2">APH domain-containing protein</fullName>
    </submittedName>
</protein>
<dbReference type="GO" id="GO:0004672">
    <property type="term" value="F:protein kinase activity"/>
    <property type="evidence" value="ECO:0007669"/>
    <property type="project" value="InterPro"/>
</dbReference>
<dbReference type="InterPro" id="IPR000719">
    <property type="entry name" value="Prot_kinase_dom"/>
</dbReference>
<dbReference type="GO" id="GO:0005524">
    <property type="term" value="F:ATP binding"/>
    <property type="evidence" value="ECO:0007669"/>
    <property type="project" value="InterPro"/>
</dbReference>
<feature type="domain" description="Protein kinase" evidence="1">
    <location>
        <begin position="1"/>
        <end position="189"/>
    </location>
</feature>
<name>A0A5K1JZC7_9APHY</name>